<dbReference type="Proteomes" id="UP000317982">
    <property type="component" value="Unassembled WGS sequence"/>
</dbReference>
<name>A0A545AF66_9ACTN</name>
<comment type="caution">
    <text evidence="1">The sequence shown here is derived from an EMBL/GenBank/DDBJ whole genome shotgun (WGS) entry which is preliminary data.</text>
</comment>
<dbReference type="RefSeq" id="WP_142709644.1">
    <property type="nucleotide sequence ID" value="NZ_VIRS01000051.1"/>
</dbReference>
<evidence type="ECO:0000313" key="2">
    <source>
        <dbReference type="Proteomes" id="UP000317982"/>
    </source>
</evidence>
<organism evidence="1 2">
    <name type="scientific">Cryptosporangium phraense</name>
    <dbReference type="NCBI Taxonomy" id="2593070"/>
    <lineage>
        <taxon>Bacteria</taxon>
        <taxon>Bacillati</taxon>
        <taxon>Actinomycetota</taxon>
        <taxon>Actinomycetes</taxon>
        <taxon>Cryptosporangiales</taxon>
        <taxon>Cryptosporangiaceae</taxon>
        <taxon>Cryptosporangium</taxon>
    </lineage>
</organism>
<proteinExistence type="predicted"/>
<accession>A0A545AF66</accession>
<reference evidence="1 2" key="1">
    <citation type="submission" date="2019-07" db="EMBL/GenBank/DDBJ databases">
        <title>Cryptosporangium phraense sp. nov., isolated from plant litter.</title>
        <authorList>
            <person name="Suriyachadkun C."/>
        </authorList>
    </citation>
    <scope>NUCLEOTIDE SEQUENCE [LARGE SCALE GENOMIC DNA]</scope>
    <source>
        <strain evidence="1 2">A-T 5661</strain>
    </source>
</reference>
<keyword evidence="2" id="KW-1185">Reference proteome</keyword>
<sequence length="622" mass="67092">MRELRFLSAHRPDPELADGVYTVTVSQSLVLSGQRVSLRPVTKRFAIAGEHRTLTPADVVAVYPPEGSLGDHATTLPHIVLRRSTLPWERAGGQDDSGLPWLAVLLLDEEDTAESTVKSLTELKGLAEFAHLTPVPGQSDEDRYTVLGVAPDRLTELLPTAAELALLAHVRQQGETGRPADEDLAVVVGNRLPRGGRASTAHLVSVFGRYRGGAFDTTVTTGGLVHVVSLKSWRFASIPAGASFETLVTALNRTPATVSLPAVGKPTADPYLVRGFVALPHRLRQADRAVSWYHGPLGPQRTAATGDGMLPVRTADALLRIDGATGMLDVSYAAAWQVGRLLALQSRRFSTAYGVWRRAHRRASRLVDPLRETPVPVQTAMDTSAPDVPTVVRDWLTDLGSLVDVPFNYLVPDDRMLPAESFRAFTLDGLWTQCLLDGALSLGRITQGDEDYESAHLAFLRTPRYPVISGCLLRSALIPGWPRMRIDAYDAVPPADGDLTGLTPLTSVRTARLSDTVQLWLFAGDVSTFHIHLPPEILHLGVDRDATVPTGYTKLLRDAGGTHKAGRSVPVRWRAGSTRQVIDVGALAAGIGSSLSAAGFAKQMMEGAPRVLLRRALSFPGS</sequence>
<dbReference type="OrthoDB" id="4846903at2"/>
<dbReference type="InParanoid" id="A0A545AF66"/>
<gene>
    <name evidence="1" type="ORF">FL583_37355</name>
</gene>
<dbReference type="AlphaFoldDB" id="A0A545AF66"/>
<protein>
    <submittedName>
        <fullName evidence="1">Uncharacterized protein</fullName>
    </submittedName>
</protein>
<evidence type="ECO:0000313" key="1">
    <source>
        <dbReference type="EMBL" id="TQS39953.1"/>
    </source>
</evidence>
<dbReference type="EMBL" id="VIRS01000051">
    <property type="protein sequence ID" value="TQS39953.1"/>
    <property type="molecule type" value="Genomic_DNA"/>
</dbReference>